<dbReference type="Pfam" id="PF00005">
    <property type="entry name" value="ABC_tran"/>
    <property type="match status" value="1"/>
</dbReference>
<dbReference type="PANTHER" id="PTHR24220:SF684">
    <property type="entry name" value="FE(3+) IONS IMPORT ATP-BINDING PROTEIN FBPC"/>
    <property type="match status" value="1"/>
</dbReference>
<dbReference type="AlphaFoldDB" id="A0A059KP28"/>
<gene>
    <name evidence="5" type="ORF">X805_12170</name>
</gene>
<comment type="caution">
    <text evidence="5">The sequence shown here is derived from an EMBL/GenBank/DDBJ whole genome shotgun (WGS) entry which is preliminary data.</text>
</comment>
<dbReference type="InterPro" id="IPR015854">
    <property type="entry name" value="ABC_transpr_LolD-like"/>
</dbReference>
<evidence type="ECO:0000313" key="6">
    <source>
        <dbReference type="Proteomes" id="UP000026714"/>
    </source>
</evidence>
<dbReference type="Proteomes" id="UP000026714">
    <property type="component" value="Unassembled WGS sequence"/>
</dbReference>
<dbReference type="RefSeq" id="WP_037479500.1">
    <property type="nucleotide sequence ID" value="NZ_AZRA01000028.1"/>
</dbReference>
<dbReference type="eggNOG" id="COG1126">
    <property type="taxonomic scope" value="Bacteria"/>
</dbReference>
<dbReference type="PROSITE" id="PS50893">
    <property type="entry name" value="ABC_TRANSPORTER_2"/>
    <property type="match status" value="1"/>
</dbReference>
<dbReference type="PATRIC" id="fig|1286631.3.peg.1204"/>
<dbReference type="InterPro" id="IPR017871">
    <property type="entry name" value="ABC_transporter-like_CS"/>
</dbReference>
<protein>
    <submittedName>
        <fullName evidence="5">ABC transporter-like protein</fullName>
    </submittedName>
</protein>
<organism evidence="5 6">
    <name type="scientific">Sphaerotilus natans subsp. natans DSM 6575</name>
    <dbReference type="NCBI Taxonomy" id="1286631"/>
    <lineage>
        <taxon>Bacteria</taxon>
        <taxon>Pseudomonadati</taxon>
        <taxon>Pseudomonadota</taxon>
        <taxon>Betaproteobacteria</taxon>
        <taxon>Burkholderiales</taxon>
        <taxon>Sphaerotilaceae</taxon>
        <taxon>Sphaerotilus</taxon>
    </lineage>
</organism>
<dbReference type="PANTHER" id="PTHR24220">
    <property type="entry name" value="IMPORT ATP-BINDING PROTEIN"/>
    <property type="match status" value="1"/>
</dbReference>
<dbReference type="InterPro" id="IPR003439">
    <property type="entry name" value="ABC_transporter-like_ATP-bd"/>
</dbReference>
<dbReference type="InterPro" id="IPR003593">
    <property type="entry name" value="AAA+_ATPase"/>
</dbReference>
<dbReference type="GO" id="GO:0016887">
    <property type="term" value="F:ATP hydrolysis activity"/>
    <property type="evidence" value="ECO:0007669"/>
    <property type="project" value="InterPro"/>
</dbReference>
<dbReference type="GO" id="GO:0005886">
    <property type="term" value="C:plasma membrane"/>
    <property type="evidence" value="ECO:0007669"/>
    <property type="project" value="TreeGrafter"/>
</dbReference>
<dbReference type="GO" id="GO:0005524">
    <property type="term" value="F:ATP binding"/>
    <property type="evidence" value="ECO:0007669"/>
    <property type="project" value="UniProtKB-KW"/>
</dbReference>
<keyword evidence="3" id="KW-0067">ATP-binding</keyword>
<dbReference type="STRING" id="34103.SAMN05421778_107162"/>
<evidence type="ECO:0000256" key="2">
    <source>
        <dbReference type="ARBA" id="ARBA00022741"/>
    </source>
</evidence>
<evidence type="ECO:0000256" key="1">
    <source>
        <dbReference type="ARBA" id="ARBA00022475"/>
    </source>
</evidence>
<evidence type="ECO:0000256" key="3">
    <source>
        <dbReference type="ARBA" id="ARBA00022840"/>
    </source>
</evidence>
<keyword evidence="6" id="KW-1185">Reference proteome</keyword>
<name>A0A059KP28_9BURK</name>
<dbReference type="Gene3D" id="3.40.50.300">
    <property type="entry name" value="P-loop containing nucleotide triphosphate hydrolases"/>
    <property type="match status" value="1"/>
</dbReference>
<keyword evidence="1" id="KW-0472">Membrane</keyword>
<dbReference type="GO" id="GO:0022857">
    <property type="term" value="F:transmembrane transporter activity"/>
    <property type="evidence" value="ECO:0007669"/>
    <property type="project" value="TreeGrafter"/>
</dbReference>
<evidence type="ECO:0000259" key="4">
    <source>
        <dbReference type="PROSITE" id="PS50893"/>
    </source>
</evidence>
<proteinExistence type="predicted"/>
<keyword evidence="2" id="KW-0547">Nucleotide-binding</keyword>
<reference evidence="5 6" key="1">
    <citation type="journal article" date="2014" name="FEMS Microbiol. Ecol.">
        <title>Sphaerotilus natans encrusted with nanoball-shaped Fe(III) oxide minerals formed by nitrate-reducing mixotrophic Fe(II) oxidation.</title>
        <authorList>
            <person name="Park S."/>
            <person name="Kim D.H."/>
            <person name="Lee J.H."/>
            <person name="Hur H.G."/>
        </authorList>
    </citation>
    <scope>NUCLEOTIDE SEQUENCE [LARGE SCALE GENOMIC DNA]</scope>
    <source>
        <strain evidence="5 6">DSM 6575</strain>
    </source>
</reference>
<keyword evidence="1" id="KW-1003">Cell membrane</keyword>
<sequence length="248" mass="27399">MTTLPPAPLLLSLESAQVRFGAQQALQPLDLQIHRGERIALVGANGSGKTTLLRLLHGLIVPAGGRRELHRLPADERLPRAAMLFQRPFLLHLSVWRNLMLALWLGRVPRDERRARALDALARVGLQSCADRPARALSGGQQQRLALARAWALQPDILFLDEPTASLDPSARREVEALIAEFAQAGLTLVMSTHNLGQVKRLATRVLYLEGGRLVADRPTSRFFEAPPDDPLPPEAVQFLKGELPWNT</sequence>
<dbReference type="EMBL" id="AZRA01000028">
    <property type="protein sequence ID" value="KDB53181.1"/>
    <property type="molecule type" value="Genomic_DNA"/>
</dbReference>
<dbReference type="PROSITE" id="PS00211">
    <property type="entry name" value="ABC_TRANSPORTER_1"/>
    <property type="match status" value="1"/>
</dbReference>
<dbReference type="InterPro" id="IPR027417">
    <property type="entry name" value="P-loop_NTPase"/>
</dbReference>
<dbReference type="SUPFAM" id="SSF52540">
    <property type="entry name" value="P-loop containing nucleoside triphosphate hydrolases"/>
    <property type="match status" value="1"/>
</dbReference>
<accession>A0A059KP28</accession>
<evidence type="ECO:0000313" key="5">
    <source>
        <dbReference type="EMBL" id="KDB53181.1"/>
    </source>
</evidence>
<dbReference type="SMART" id="SM00382">
    <property type="entry name" value="AAA"/>
    <property type="match status" value="1"/>
</dbReference>
<feature type="domain" description="ABC transporter" evidence="4">
    <location>
        <begin position="11"/>
        <end position="236"/>
    </location>
</feature>